<dbReference type="GO" id="GO:0005840">
    <property type="term" value="C:ribosome"/>
    <property type="evidence" value="ECO:0007669"/>
    <property type="project" value="UniProtKB-KW"/>
</dbReference>
<keyword evidence="5" id="KW-1185">Reference proteome</keyword>
<protein>
    <submittedName>
        <fullName evidence="4">Uncharacterized protein</fullName>
    </submittedName>
</protein>
<comment type="similarity">
    <text evidence="1">Belongs to the universal ribosomal protein uL24 family.</text>
</comment>
<dbReference type="GO" id="GO:1990904">
    <property type="term" value="C:ribonucleoprotein complex"/>
    <property type="evidence" value="ECO:0007669"/>
    <property type="project" value="UniProtKB-KW"/>
</dbReference>
<comment type="caution">
    <text evidence="4">The sequence shown here is derived from an EMBL/GenBank/DDBJ whole genome shotgun (WGS) entry which is preliminary data.</text>
</comment>
<evidence type="ECO:0000313" key="4">
    <source>
        <dbReference type="EMBL" id="KAG7529411.1"/>
    </source>
</evidence>
<dbReference type="OrthoDB" id="359154at2759"/>
<dbReference type="InterPro" id="IPR041988">
    <property type="entry name" value="Ribosomal_uL24_KOW"/>
</dbReference>
<dbReference type="GO" id="GO:0003723">
    <property type="term" value="F:RNA binding"/>
    <property type="evidence" value="ECO:0007669"/>
    <property type="project" value="InterPro"/>
</dbReference>
<dbReference type="Proteomes" id="UP000812966">
    <property type="component" value="Unassembled WGS sequence"/>
</dbReference>
<reference evidence="4" key="1">
    <citation type="submission" date="2020-04" db="EMBL/GenBank/DDBJ databases">
        <title>Analysis of mating type loci in Filobasidium floriforme.</title>
        <authorList>
            <person name="Nowrousian M."/>
        </authorList>
    </citation>
    <scope>NUCLEOTIDE SEQUENCE</scope>
    <source>
        <strain evidence="4">CBS 6242</strain>
    </source>
</reference>
<dbReference type="AlphaFoldDB" id="A0A8K0NMZ4"/>
<dbReference type="SUPFAM" id="SSF50104">
    <property type="entry name" value="Translation proteins SH3-like domain"/>
    <property type="match status" value="1"/>
</dbReference>
<evidence type="ECO:0000256" key="1">
    <source>
        <dbReference type="ARBA" id="ARBA00010618"/>
    </source>
</evidence>
<organism evidence="4 5">
    <name type="scientific">Filobasidium floriforme</name>
    <dbReference type="NCBI Taxonomy" id="5210"/>
    <lineage>
        <taxon>Eukaryota</taxon>
        <taxon>Fungi</taxon>
        <taxon>Dikarya</taxon>
        <taxon>Basidiomycota</taxon>
        <taxon>Agaricomycotina</taxon>
        <taxon>Tremellomycetes</taxon>
        <taxon>Filobasidiales</taxon>
        <taxon>Filobasidiaceae</taxon>
        <taxon>Filobasidium</taxon>
    </lineage>
</organism>
<accession>A0A8K0NMZ4</accession>
<dbReference type="Gene3D" id="2.30.30.30">
    <property type="match status" value="1"/>
</dbReference>
<keyword evidence="2" id="KW-0689">Ribosomal protein</keyword>
<gene>
    <name evidence="4" type="ORF">FFLO_05683</name>
</gene>
<name>A0A8K0NMZ4_9TREE</name>
<sequence length="432" mass="48786">MSAVSLPKGLHHLESNLPHKFVGRFSPRVLHKKKFVQPHDRIARWNIRTGDYVRLTVGKPEDKYVNGKDDKDGWKVHQVTQIDLERNKLRLNGVTQKKANQILRELPAGAGETERREFEGQRNFMNVSRPIHYSNVQLCIDQGNEKGGKSVFASRIATSKPVWDKRMRLYRYDRFAAGQIKGAEDPDQYEIDESKGLIKILWPPFAKAETIEPLATDTTSDAVAKRTVALVPADSIWSNSSTVPLATSSRAPVNKLPRSISDAYINLNAKAASDLDAVPEVPVDVDSMMPLYLSEELSPRFSRAKATKGWNLAREAEREEKEKYAAQAVQQWREGGRDAGLESTLAKVGLGGVTVRGRTSKEVREAAESDYENALFERSRIARMAKRAGGRFDVVNDRWKVEIDPAKLKRDQKKAERAKRKETFLRLNKLTV</sequence>
<proteinExistence type="inferred from homology"/>
<evidence type="ECO:0000256" key="3">
    <source>
        <dbReference type="ARBA" id="ARBA00023274"/>
    </source>
</evidence>
<dbReference type="InterPro" id="IPR008991">
    <property type="entry name" value="Translation_prot_SH3-like_sf"/>
</dbReference>
<dbReference type="InterPro" id="IPR014722">
    <property type="entry name" value="Rib_uL2_dom2"/>
</dbReference>
<evidence type="ECO:0000313" key="5">
    <source>
        <dbReference type="Proteomes" id="UP000812966"/>
    </source>
</evidence>
<dbReference type="CDD" id="cd06089">
    <property type="entry name" value="KOW_RPL26"/>
    <property type="match status" value="1"/>
</dbReference>
<evidence type="ECO:0000256" key="2">
    <source>
        <dbReference type="ARBA" id="ARBA00022980"/>
    </source>
</evidence>
<keyword evidence="3" id="KW-0687">Ribonucleoprotein</keyword>
<dbReference type="EMBL" id="JABELV010000151">
    <property type="protein sequence ID" value="KAG7529411.1"/>
    <property type="molecule type" value="Genomic_DNA"/>
</dbReference>